<evidence type="ECO:0000313" key="1">
    <source>
        <dbReference type="Ensembl" id="ENSPSTP00000017648.1"/>
    </source>
</evidence>
<organism evidence="1 2">
    <name type="scientific">Pavo cristatus</name>
    <name type="common">Indian peafowl</name>
    <name type="synonym">Blue peafowl</name>
    <dbReference type="NCBI Taxonomy" id="9049"/>
    <lineage>
        <taxon>Eukaryota</taxon>
        <taxon>Metazoa</taxon>
        <taxon>Chordata</taxon>
        <taxon>Craniata</taxon>
        <taxon>Vertebrata</taxon>
        <taxon>Euteleostomi</taxon>
        <taxon>Archelosauria</taxon>
        <taxon>Archosauria</taxon>
        <taxon>Dinosauria</taxon>
        <taxon>Saurischia</taxon>
        <taxon>Theropoda</taxon>
        <taxon>Coelurosauria</taxon>
        <taxon>Aves</taxon>
        <taxon>Neognathae</taxon>
        <taxon>Galloanserae</taxon>
        <taxon>Galliformes</taxon>
        <taxon>Phasianidae</taxon>
        <taxon>Phasianinae</taxon>
        <taxon>Pavo</taxon>
    </lineage>
</organism>
<proteinExistence type="predicted"/>
<reference evidence="1" key="2">
    <citation type="submission" date="2025-09" db="UniProtKB">
        <authorList>
            <consortium name="Ensembl"/>
        </authorList>
    </citation>
    <scope>IDENTIFICATION</scope>
</reference>
<name>A0A8C9FLJ7_PAVCR</name>
<accession>A0A8C9FLJ7</accession>
<sequence length="113" mass="11964">MSGSGAPGPGAAPCRFAHYFVLCGIDAESGLEPDELAGEQPGAANSLPASFALHPPRNVTDPRMRLLLWDRGGAHAFSKIFIVGELMPGFEHIMLGKTVLFPKCHSAHLEGNV</sequence>
<dbReference type="Ensembl" id="ENSPSTT00000018499.1">
    <property type="protein sequence ID" value="ENSPSTP00000017648.1"/>
    <property type="gene ID" value="ENSPSTG00000012636.1"/>
</dbReference>
<keyword evidence="2" id="KW-1185">Reference proteome</keyword>
<evidence type="ECO:0000313" key="2">
    <source>
        <dbReference type="Proteomes" id="UP000694428"/>
    </source>
</evidence>
<protein>
    <recommendedName>
        <fullName evidence="3">DENN domain-containing protein 5B</fullName>
    </recommendedName>
</protein>
<reference evidence="1" key="1">
    <citation type="submission" date="2025-08" db="UniProtKB">
        <authorList>
            <consortium name="Ensembl"/>
        </authorList>
    </citation>
    <scope>IDENTIFICATION</scope>
</reference>
<dbReference type="AlphaFoldDB" id="A0A8C9FLJ7"/>
<dbReference type="Proteomes" id="UP000694428">
    <property type="component" value="Unplaced"/>
</dbReference>
<evidence type="ECO:0008006" key="3">
    <source>
        <dbReference type="Google" id="ProtNLM"/>
    </source>
</evidence>